<accession>A0A9W8AYY3</accession>
<protein>
    <submittedName>
        <fullName evidence="1">Uncharacterized protein</fullName>
    </submittedName>
</protein>
<gene>
    <name evidence="1" type="ORF">H4R34_004042</name>
</gene>
<evidence type="ECO:0000313" key="1">
    <source>
        <dbReference type="EMBL" id="KAJ1976268.1"/>
    </source>
</evidence>
<name>A0A9W8AYY3_9FUNG</name>
<keyword evidence="2" id="KW-1185">Reference proteome</keyword>
<dbReference type="EMBL" id="JANBQB010000448">
    <property type="protein sequence ID" value="KAJ1976268.1"/>
    <property type="molecule type" value="Genomic_DNA"/>
</dbReference>
<dbReference type="Proteomes" id="UP001151582">
    <property type="component" value="Unassembled WGS sequence"/>
</dbReference>
<dbReference type="AlphaFoldDB" id="A0A9W8AYY3"/>
<sequence>MPKTALRQIKDITLRPPYIRRDLWAPLVVVCNNTPETLHHTHTIFCNPGTAEPTASELKELRGKTQAQRKALRCDEIASKVEHLCRIYIYLEAKLGREAMPPLKLFWEREAFKDLVKEKGLEWPSFVSHDKLVLRKGITIKTPECLPHSTPLTLGTTSQQPVV</sequence>
<organism evidence="1 2">
    <name type="scientific">Dimargaris verticillata</name>
    <dbReference type="NCBI Taxonomy" id="2761393"/>
    <lineage>
        <taxon>Eukaryota</taxon>
        <taxon>Fungi</taxon>
        <taxon>Fungi incertae sedis</taxon>
        <taxon>Zoopagomycota</taxon>
        <taxon>Kickxellomycotina</taxon>
        <taxon>Dimargaritomycetes</taxon>
        <taxon>Dimargaritales</taxon>
        <taxon>Dimargaritaceae</taxon>
        <taxon>Dimargaris</taxon>
    </lineage>
</organism>
<reference evidence="1" key="1">
    <citation type="submission" date="2022-07" db="EMBL/GenBank/DDBJ databases">
        <title>Phylogenomic reconstructions and comparative analyses of Kickxellomycotina fungi.</title>
        <authorList>
            <person name="Reynolds N.K."/>
            <person name="Stajich J.E."/>
            <person name="Barry K."/>
            <person name="Grigoriev I.V."/>
            <person name="Crous P."/>
            <person name="Smith M.E."/>
        </authorList>
    </citation>
    <scope>NUCLEOTIDE SEQUENCE</scope>
    <source>
        <strain evidence="1">RSA 567</strain>
    </source>
</reference>
<dbReference type="OrthoDB" id="434092at2759"/>
<proteinExistence type="predicted"/>
<comment type="caution">
    <text evidence="1">The sequence shown here is derived from an EMBL/GenBank/DDBJ whole genome shotgun (WGS) entry which is preliminary data.</text>
</comment>
<evidence type="ECO:0000313" key="2">
    <source>
        <dbReference type="Proteomes" id="UP001151582"/>
    </source>
</evidence>